<evidence type="ECO:0000313" key="8">
    <source>
        <dbReference type="Proteomes" id="UP000036013"/>
    </source>
</evidence>
<protein>
    <submittedName>
        <fullName evidence="6">Bacterial regulatory proteins, luxR family</fullName>
    </submittedName>
    <submittedName>
        <fullName evidence="4">DNA-binding response regulator</fullName>
    </submittedName>
    <submittedName>
        <fullName evidence="3">LuxR family transcriptional regulator</fullName>
    </submittedName>
</protein>
<dbReference type="InterPro" id="IPR000792">
    <property type="entry name" value="Tscrpt_reg_LuxR_C"/>
</dbReference>
<comment type="caution">
    <text evidence="3">The sequence shown here is derived from an EMBL/GenBank/DDBJ whole genome shotgun (WGS) entry which is preliminary data.</text>
</comment>
<dbReference type="EMBL" id="QRBW01000002">
    <property type="protein sequence ID" value="RDT61836.1"/>
    <property type="molecule type" value="Genomic_DNA"/>
</dbReference>
<accession>V3E0R4</accession>
<reference evidence="4 11" key="3">
    <citation type="submission" date="2018-07" db="EMBL/GenBank/DDBJ databases">
        <title>The use of a cohorting ward and systematic surveillance cultures for the control of a Klebsiella pneumoniae carbapenemase (KPC)-producing Enterobacteriaceae outbreak.</title>
        <authorList>
            <person name="Doi Y."/>
        </authorList>
    </citation>
    <scope>NUCLEOTIDE SEQUENCE [LARGE SCALE GENOMIC DNA]</scope>
    <source>
        <strain evidence="4 11">1-RC-17-04017</strain>
    </source>
</reference>
<accession>A0A0F0XZW8</accession>
<dbReference type="Proteomes" id="UP000036013">
    <property type="component" value="Unassembled WGS sequence"/>
</dbReference>
<evidence type="ECO:0000313" key="12">
    <source>
        <dbReference type="Proteomes" id="UP000286098"/>
    </source>
</evidence>
<proteinExistence type="predicted"/>
<dbReference type="RefSeq" id="WP_008499912.1">
    <property type="nucleotide sequence ID" value="NZ_AP022465.1"/>
</dbReference>
<evidence type="ECO:0000259" key="2">
    <source>
        <dbReference type="PROSITE" id="PS50043"/>
    </source>
</evidence>
<dbReference type="Proteomes" id="UP000255291">
    <property type="component" value="Unassembled WGS sequence"/>
</dbReference>
<dbReference type="GeneID" id="45795180"/>
<dbReference type="Pfam" id="PF00196">
    <property type="entry name" value="GerE"/>
    <property type="match status" value="1"/>
</dbReference>
<dbReference type="EMBL" id="FKDD01000032">
    <property type="protein sequence ID" value="SAD34241.1"/>
    <property type="molecule type" value="Genomic_DNA"/>
</dbReference>
<dbReference type="KEGG" id="ern:BFV67_07470"/>
<dbReference type="AlphaFoldDB" id="A0A154XXF1"/>
<evidence type="ECO:0000313" key="9">
    <source>
        <dbReference type="Proteomes" id="UP000077063"/>
    </source>
</evidence>
<dbReference type="Proteomes" id="UP000077063">
    <property type="component" value="Unassembled WGS sequence"/>
</dbReference>
<evidence type="ECO:0000313" key="5">
    <source>
        <dbReference type="EMBL" id="RNT36936.1"/>
    </source>
</evidence>
<dbReference type="GO" id="GO:0006355">
    <property type="term" value="P:regulation of DNA-templated transcription"/>
    <property type="evidence" value="ECO:0007669"/>
    <property type="project" value="InterPro"/>
</dbReference>
<accession>A0A1S2A4R3</accession>
<dbReference type="Proteomes" id="UP000077278">
    <property type="component" value="Unassembled WGS sequence"/>
</dbReference>
<reference evidence="5 12" key="4">
    <citation type="submission" date="2018-10" db="EMBL/GenBank/DDBJ databases">
        <authorList>
            <person name="Vanduin D."/>
            <person name="Fouts D."/>
            <person name="Wright M."/>
            <person name="Sutton G."/>
            <person name="Nguyen K."/>
            <person name="Kreiswirth B."/>
            <person name="Chen L."/>
            <person name="Rojas L."/>
            <person name="Hujer A."/>
            <person name="Hujer K."/>
            <person name="Bonomo R."/>
            <person name="Adams M."/>
        </authorList>
    </citation>
    <scope>NUCLEOTIDE SEQUENCE [LARGE SCALE GENOMIC DNA]</scope>
    <source>
        <strain evidence="5 12">CRK0054</strain>
    </source>
</reference>
<dbReference type="OrthoDB" id="6603033at2"/>
<evidence type="ECO:0000256" key="1">
    <source>
        <dbReference type="ARBA" id="ARBA00023125"/>
    </source>
</evidence>
<dbReference type="SMART" id="SM00421">
    <property type="entry name" value="HTH_LUXR"/>
    <property type="match status" value="1"/>
</dbReference>
<name>A0A154XXF1_9ENTR</name>
<dbReference type="EMBL" id="LEDI01000110">
    <property type="protein sequence ID" value="KLP91270.1"/>
    <property type="molecule type" value="Genomic_DNA"/>
</dbReference>
<gene>
    <name evidence="3" type="ORF">ABF77_22585</name>
    <name evidence="5" type="ORF">B9059_019405</name>
    <name evidence="4" type="ORF">DXF87_01915</name>
    <name evidence="7" type="ORF">SAMEA2273136_04628</name>
    <name evidence="6" type="ORF">SAMEA2273443_01152</name>
</gene>
<evidence type="ECO:0000313" key="11">
    <source>
        <dbReference type="Proteomes" id="UP000255291"/>
    </source>
</evidence>
<dbReference type="KEGG" id="ecls:LI67_008950"/>
<dbReference type="Gene3D" id="1.10.10.10">
    <property type="entry name" value="Winged helix-like DNA-binding domain superfamily/Winged helix DNA-binding domain"/>
    <property type="match status" value="1"/>
</dbReference>
<reference evidence="3 8" key="1">
    <citation type="submission" date="2015-06" db="EMBL/GenBank/DDBJ databases">
        <authorList>
            <person name="Adams M."/>
            <person name="Sutton G."/>
            <person name="Nelson K."/>
            <person name="Bonomo R."/>
            <person name="McCorrison J."/>
            <person name="Sanka R."/>
            <person name="Brinkac L."/>
            <person name="Nierman W."/>
        </authorList>
    </citation>
    <scope>NUCLEOTIDE SEQUENCE [LARGE SCALE GENOMIC DNA]</scope>
    <source>
        <strain evidence="3 8">GN02692</strain>
    </source>
</reference>
<feature type="domain" description="HTH luxR-type" evidence="2">
    <location>
        <begin position="124"/>
        <end position="183"/>
    </location>
</feature>
<organism evidence="3 8">
    <name type="scientific">Enterobacter roggenkampii</name>
    <dbReference type="NCBI Taxonomy" id="1812935"/>
    <lineage>
        <taxon>Bacteria</taxon>
        <taxon>Pseudomonadati</taxon>
        <taxon>Pseudomonadota</taxon>
        <taxon>Gammaproteobacteria</taxon>
        <taxon>Enterobacterales</taxon>
        <taxon>Enterobacteriaceae</taxon>
        <taxon>Enterobacter</taxon>
        <taxon>Enterobacter cloacae complex</taxon>
    </lineage>
</organism>
<dbReference type="EMBL" id="NEYZ02000077">
    <property type="protein sequence ID" value="RNT36936.1"/>
    <property type="molecule type" value="Genomic_DNA"/>
</dbReference>
<keyword evidence="1 4" id="KW-0238">DNA-binding</keyword>
<dbReference type="InterPro" id="IPR036388">
    <property type="entry name" value="WH-like_DNA-bd_sf"/>
</dbReference>
<dbReference type="GO" id="GO:0003677">
    <property type="term" value="F:DNA binding"/>
    <property type="evidence" value="ECO:0007669"/>
    <property type="project" value="UniProtKB-KW"/>
</dbReference>
<dbReference type="EMBL" id="FKDK01000003">
    <property type="protein sequence ID" value="SAA17531.1"/>
    <property type="molecule type" value="Genomic_DNA"/>
</dbReference>
<reference evidence="9 10" key="2">
    <citation type="submission" date="2016-03" db="EMBL/GenBank/DDBJ databases">
        <authorList>
            <consortium name="Pathogen Informatics"/>
        </authorList>
    </citation>
    <scope>NUCLEOTIDE SEQUENCE [LARGE SCALE GENOMIC DNA]</scope>
    <source>
        <strain evidence="9">e2161</strain>
        <strain evidence="6">E2161</strain>
        <strain evidence="7">E264</strain>
        <strain evidence="10">e264</strain>
    </source>
</reference>
<dbReference type="SUPFAM" id="SSF46894">
    <property type="entry name" value="C-terminal effector domain of the bipartite response regulators"/>
    <property type="match status" value="1"/>
</dbReference>
<dbReference type="InterPro" id="IPR016032">
    <property type="entry name" value="Sig_transdc_resp-reg_C-effctor"/>
</dbReference>
<dbReference type="Proteomes" id="UP000286098">
    <property type="component" value="Unassembled WGS sequence"/>
</dbReference>
<dbReference type="PROSITE" id="PS50043">
    <property type="entry name" value="HTH_LUXR_2"/>
    <property type="match status" value="1"/>
</dbReference>
<evidence type="ECO:0000313" key="6">
    <source>
        <dbReference type="EMBL" id="SAA17531.1"/>
    </source>
</evidence>
<sequence>MSYAILDNNRFYAEGLRYALLRRGVQLEVQSDTVQWQPTLLTRRVIVVRCRFSVAATHQALINILLRLEAARWKGSLYLVCNEKGWALATHLRKRFSTLTLYIIDDRIAVADAAYLLAKEPRRVRSLDCCLTVPEFNVLDLMLTGLPVRHIAIVTHMSEKQVSTHKCNALKKLNANNLLQLLL</sequence>
<evidence type="ECO:0000313" key="10">
    <source>
        <dbReference type="Proteomes" id="UP000077278"/>
    </source>
</evidence>
<evidence type="ECO:0000313" key="3">
    <source>
        <dbReference type="EMBL" id="KLP91270.1"/>
    </source>
</evidence>
<evidence type="ECO:0000313" key="7">
    <source>
        <dbReference type="EMBL" id="SAD34241.1"/>
    </source>
</evidence>
<accession>A0A154XXF1</accession>
<evidence type="ECO:0000313" key="4">
    <source>
        <dbReference type="EMBL" id="RDT61836.1"/>
    </source>
</evidence>
<keyword evidence="9" id="KW-1185">Reference proteome</keyword>